<dbReference type="EMBL" id="LT934121">
    <property type="protein sequence ID" value="VAI43423.1"/>
    <property type="molecule type" value="Genomic_DNA"/>
</dbReference>
<dbReference type="SUPFAM" id="SSF53901">
    <property type="entry name" value="Thiolase-like"/>
    <property type="match status" value="1"/>
</dbReference>
<dbReference type="Gene3D" id="3.40.47.10">
    <property type="match status" value="1"/>
</dbReference>
<dbReference type="GO" id="GO:0006633">
    <property type="term" value="P:fatty acid biosynthetic process"/>
    <property type="evidence" value="ECO:0007669"/>
    <property type="project" value="InterPro"/>
</dbReference>
<dbReference type="GO" id="GO:0016747">
    <property type="term" value="F:acyltransferase activity, transferring groups other than amino-acyl groups"/>
    <property type="evidence" value="ECO:0007669"/>
    <property type="project" value="InterPro"/>
</dbReference>
<dbReference type="AlphaFoldDB" id="A0A9R0XUR0"/>
<dbReference type="Gramene" id="TRITD6Av1G031260.1">
    <property type="protein sequence ID" value="TRITD6Av1G031260.1"/>
    <property type="gene ID" value="TRITD6Av1G031260"/>
</dbReference>
<dbReference type="GO" id="GO:0016020">
    <property type="term" value="C:membrane"/>
    <property type="evidence" value="ECO:0007669"/>
    <property type="project" value="InterPro"/>
</dbReference>
<keyword evidence="4" id="KW-1185">Reference proteome</keyword>
<reference evidence="3 4" key="1">
    <citation type="submission" date="2017-09" db="EMBL/GenBank/DDBJ databases">
        <authorList>
            <consortium name="International Durum Wheat Genome Sequencing Consortium (IDWGSC)"/>
            <person name="Milanesi L."/>
        </authorList>
    </citation>
    <scope>NUCLEOTIDE SEQUENCE [LARGE SCALE GENOMIC DNA]</scope>
    <source>
        <strain evidence="4">cv. Svevo</strain>
    </source>
</reference>
<gene>
    <name evidence="3" type="ORF">TRITD_6Av1G031260</name>
</gene>
<sequence length="164" mass="18188">MGALGTWTPPHQPQLPRPVRRVQEHARVWPGFDERSVRFMSRLLECWGLESSRAEVELIVFSAIDNLLAKTKVAPEDIDILVVNCSLFAPTASFAGMIVNRYNLRKDVRNVHLAGLVFVGVARNLLQVAPRGLNVLVVSMLTITPNYYIGKECHAGPWPTASSA</sequence>
<keyword evidence="1" id="KW-0012">Acyltransferase</keyword>
<dbReference type="Proteomes" id="UP000324705">
    <property type="component" value="Chromosome 6A"/>
</dbReference>
<dbReference type="InterPro" id="IPR012392">
    <property type="entry name" value="3-ktacl-CoA_syn"/>
</dbReference>
<dbReference type="Pfam" id="PF08392">
    <property type="entry name" value="FAE1_CUT1_RppA"/>
    <property type="match status" value="1"/>
</dbReference>
<dbReference type="InterPro" id="IPR013601">
    <property type="entry name" value="FAE1_typ3_polyketide_synth"/>
</dbReference>
<evidence type="ECO:0000259" key="2">
    <source>
        <dbReference type="Pfam" id="PF08392"/>
    </source>
</evidence>
<proteinExistence type="predicted"/>
<accession>A0A9R0XUR0</accession>
<feature type="domain" description="FAE" evidence="2">
    <location>
        <begin position="49"/>
        <end position="152"/>
    </location>
</feature>
<evidence type="ECO:0000256" key="1">
    <source>
        <dbReference type="ARBA" id="ARBA00023315"/>
    </source>
</evidence>
<organism evidence="3 4">
    <name type="scientific">Triticum turgidum subsp. durum</name>
    <name type="common">Durum wheat</name>
    <name type="synonym">Triticum durum</name>
    <dbReference type="NCBI Taxonomy" id="4567"/>
    <lineage>
        <taxon>Eukaryota</taxon>
        <taxon>Viridiplantae</taxon>
        <taxon>Streptophyta</taxon>
        <taxon>Embryophyta</taxon>
        <taxon>Tracheophyta</taxon>
        <taxon>Spermatophyta</taxon>
        <taxon>Magnoliopsida</taxon>
        <taxon>Liliopsida</taxon>
        <taxon>Poales</taxon>
        <taxon>Poaceae</taxon>
        <taxon>BOP clade</taxon>
        <taxon>Pooideae</taxon>
        <taxon>Triticodae</taxon>
        <taxon>Triticeae</taxon>
        <taxon>Triticinae</taxon>
        <taxon>Triticum</taxon>
    </lineage>
</organism>
<keyword evidence="1" id="KW-0808">Transferase</keyword>
<evidence type="ECO:0000313" key="4">
    <source>
        <dbReference type="Proteomes" id="UP000324705"/>
    </source>
</evidence>
<protein>
    <recommendedName>
        <fullName evidence="2">FAE domain-containing protein</fullName>
    </recommendedName>
</protein>
<dbReference type="PANTHER" id="PTHR31561">
    <property type="entry name" value="3-KETOACYL-COA SYNTHASE"/>
    <property type="match status" value="1"/>
</dbReference>
<name>A0A9R0XUR0_TRITD</name>
<dbReference type="InterPro" id="IPR016039">
    <property type="entry name" value="Thiolase-like"/>
</dbReference>
<evidence type="ECO:0000313" key="3">
    <source>
        <dbReference type="EMBL" id="VAI43423.1"/>
    </source>
</evidence>